<organism evidence="2 3">
    <name type="scientific">Geomobilimonas luticola</name>
    <dbReference type="NCBI Taxonomy" id="1114878"/>
    <lineage>
        <taxon>Bacteria</taxon>
        <taxon>Pseudomonadati</taxon>
        <taxon>Thermodesulfobacteriota</taxon>
        <taxon>Desulfuromonadia</taxon>
        <taxon>Geobacterales</taxon>
        <taxon>Geobacteraceae</taxon>
        <taxon>Geomobilimonas</taxon>
    </lineage>
</organism>
<comment type="caution">
    <text evidence="2">The sequence shown here is derived from an EMBL/GenBank/DDBJ whole genome shotgun (WGS) entry which is preliminary data.</text>
</comment>
<evidence type="ECO:0000313" key="2">
    <source>
        <dbReference type="EMBL" id="MBT0653457.1"/>
    </source>
</evidence>
<evidence type="ECO:0000313" key="3">
    <source>
        <dbReference type="Proteomes" id="UP000756860"/>
    </source>
</evidence>
<gene>
    <name evidence="2" type="ORF">KI810_10355</name>
</gene>
<protein>
    <submittedName>
        <fullName evidence="2">MOSC domain-containing protein</fullName>
    </submittedName>
</protein>
<dbReference type="InterPro" id="IPR005302">
    <property type="entry name" value="MoCF_Sase_C"/>
</dbReference>
<name>A0ABS5SHD7_9BACT</name>
<dbReference type="InterPro" id="IPR011037">
    <property type="entry name" value="Pyrv_Knase-like_insert_dom_sf"/>
</dbReference>
<dbReference type="RefSeq" id="WP_214175451.1">
    <property type="nucleotide sequence ID" value="NZ_JAHCVK010000003.1"/>
</dbReference>
<dbReference type="Gene3D" id="2.40.33.20">
    <property type="entry name" value="PK beta-barrel domain-like"/>
    <property type="match status" value="1"/>
</dbReference>
<dbReference type="Proteomes" id="UP000756860">
    <property type="component" value="Unassembled WGS sequence"/>
</dbReference>
<feature type="domain" description="MOSC" evidence="1">
    <location>
        <begin position="18"/>
        <end position="143"/>
    </location>
</feature>
<reference evidence="2 3" key="1">
    <citation type="submission" date="2021-05" db="EMBL/GenBank/DDBJ databases">
        <title>The draft genome of Geobacter luticola JCM 17780.</title>
        <authorList>
            <person name="Xu Z."/>
            <person name="Masuda Y."/>
            <person name="Itoh H."/>
            <person name="Senoo K."/>
        </authorList>
    </citation>
    <scope>NUCLEOTIDE SEQUENCE [LARGE SCALE GENOMIC DNA]</scope>
    <source>
        <strain evidence="2 3">JCM 17780</strain>
    </source>
</reference>
<accession>A0ABS5SHD7</accession>
<sequence>MKGEVVAVCISENKGERKTLVPQVELRVDHGIVGDAHAGDWHRQVSLLAEESIEKMRRLGLSVSAGAFAENITTRGLDLVSLPVGTRLHLGEALVEVTQIGKECHTRCAIYYQAGDCVMPKEGIFAKVLRGGVVKPGDVVSVEQGA</sequence>
<proteinExistence type="predicted"/>
<dbReference type="SUPFAM" id="SSF50800">
    <property type="entry name" value="PK beta-barrel domain-like"/>
    <property type="match status" value="1"/>
</dbReference>
<dbReference type="PANTHER" id="PTHR36930:SF1">
    <property type="entry name" value="MOSC DOMAIN-CONTAINING PROTEIN"/>
    <property type="match status" value="1"/>
</dbReference>
<evidence type="ECO:0000259" key="1">
    <source>
        <dbReference type="PROSITE" id="PS51340"/>
    </source>
</evidence>
<dbReference type="Pfam" id="PF03473">
    <property type="entry name" value="MOSC"/>
    <property type="match status" value="1"/>
</dbReference>
<dbReference type="PANTHER" id="PTHR36930">
    <property type="entry name" value="METAL-SULFUR CLUSTER BIOSYNTHESIS PROTEINS YUAD-RELATED"/>
    <property type="match status" value="1"/>
</dbReference>
<dbReference type="InterPro" id="IPR052716">
    <property type="entry name" value="MOSC_domain"/>
</dbReference>
<dbReference type="EMBL" id="JAHCVK010000003">
    <property type="protein sequence ID" value="MBT0653457.1"/>
    <property type="molecule type" value="Genomic_DNA"/>
</dbReference>
<dbReference type="PROSITE" id="PS51340">
    <property type="entry name" value="MOSC"/>
    <property type="match status" value="1"/>
</dbReference>
<keyword evidence="3" id="KW-1185">Reference proteome</keyword>